<evidence type="ECO:0000313" key="1">
    <source>
        <dbReference type="EMBL" id="KAK9110781.1"/>
    </source>
</evidence>
<gene>
    <name evidence="1" type="ORF">Sjap_018841</name>
</gene>
<reference evidence="1 2" key="1">
    <citation type="submission" date="2024-01" db="EMBL/GenBank/DDBJ databases">
        <title>Genome assemblies of Stephania.</title>
        <authorList>
            <person name="Yang L."/>
        </authorList>
    </citation>
    <scope>NUCLEOTIDE SEQUENCE [LARGE SCALE GENOMIC DNA]</scope>
    <source>
        <strain evidence="1">QJT</strain>
        <tissue evidence="1">Leaf</tissue>
    </source>
</reference>
<protein>
    <submittedName>
        <fullName evidence="1">Uncharacterized protein</fullName>
    </submittedName>
</protein>
<sequence length="117" mass="13421">MGLHQSLGHHHRRSTYNNGLMTGCVPTTSCVAVHDQYSRISVCNTTSSRSGNCCRLRNLIRRFVRESKSFYCTSKRLTFQYDAVSYSQNFDEGRRDDEFTRRSFVFNLQGSSGKSMS</sequence>
<dbReference type="EMBL" id="JBBNAE010000007">
    <property type="protein sequence ID" value="KAK9110781.1"/>
    <property type="molecule type" value="Genomic_DNA"/>
</dbReference>
<organism evidence="1 2">
    <name type="scientific">Stephania japonica</name>
    <dbReference type="NCBI Taxonomy" id="461633"/>
    <lineage>
        <taxon>Eukaryota</taxon>
        <taxon>Viridiplantae</taxon>
        <taxon>Streptophyta</taxon>
        <taxon>Embryophyta</taxon>
        <taxon>Tracheophyta</taxon>
        <taxon>Spermatophyta</taxon>
        <taxon>Magnoliopsida</taxon>
        <taxon>Ranunculales</taxon>
        <taxon>Menispermaceae</taxon>
        <taxon>Menispermoideae</taxon>
        <taxon>Cissampelideae</taxon>
        <taxon>Stephania</taxon>
    </lineage>
</organism>
<dbReference type="Proteomes" id="UP001417504">
    <property type="component" value="Unassembled WGS sequence"/>
</dbReference>
<name>A0AAP0I8N5_9MAGN</name>
<keyword evidence="2" id="KW-1185">Reference proteome</keyword>
<proteinExistence type="predicted"/>
<evidence type="ECO:0000313" key="2">
    <source>
        <dbReference type="Proteomes" id="UP001417504"/>
    </source>
</evidence>
<dbReference type="AlphaFoldDB" id="A0AAP0I8N5"/>
<accession>A0AAP0I8N5</accession>
<comment type="caution">
    <text evidence="1">The sequence shown here is derived from an EMBL/GenBank/DDBJ whole genome shotgun (WGS) entry which is preliminary data.</text>
</comment>